<dbReference type="Pfam" id="PF07727">
    <property type="entry name" value="RVT_2"/>
    <property type="match status" value="1"/>
</dbReference>
<protein>
    <submittedName>
        <fullName evidence="2">Copia protein</fullName>
    </submittedName>
</protein>
<proteinExistence type="predicted"/>
<name>A0A438HQ22_VITVI</name>
<dbReference type="SUPFAM" id="SSF56672">
    <property type="entry name" value="DNA/RNA polymerases"/>
    <property type="match status" value="1"/>
</dbReference>
<dbReference type="EMBL" id="QGNW01000192">
    <property type="protein sequence ID" value="RVW86556.1"/>
    <property type="molecule type" value="Genomic_DNA"/>
</dbReference>
<dbReference type="Proteomes" id="UP000288805">
    <property type="component" value="Unassembled WGS sequence"/>
</dbReference>
<feature type="domain" description="Reverse transcriptase Ty1/copia-type" evidence="1">
    <location>
        <begin position="66"/>
        <end position="205"/>
    </location>
</feature>
<gene>
    <name evidence="2" type="primary">GIP_218</name>
    <name evidence="2" type="ORF">CK203_045691</name>
</gene>
<dbReference type="PANTHER" id="PTHR43383">
    <property type="entry name" value="NODULIN 6"/>
    <property type="match status" value="1"/>
</dbReference>
<comment type="caution">
    <text evidence="2">The sequence shown here is derived from an EMBL/GenBank/DDBJ whole genome shotgun (WGS) entry which is preliminary data.</text>
</comment>
<evidence type="ECO:0000313" key="2">
    <source>
        <dbReference type="EMBL" id="RVW86556.1"/>
    </source>
</evidence>
<organism evidence="2 3">
    <name type="scientific">Vitis vinifera</name>
    <name type="common">Grape</name>
    <dbReference type="NCBI Taxonomy" id="29760"/>
    <lineage>
        <taxon>Eukaryota</taxon>
        <taxon>Viridiplantae</taxon>
        <taxon>Streptophyta</taxon>
        <taxon>Embryophyta</taxon>
        <taxon>Tracheophyta</taxon>
        <taxon>Spermatophyta</taxon>
        <taxon>Magnoliopsida</taxon>
        <taxon>eudicotyledons</taxon>
        <taxon>Gunneridae</taxon>
        <taxon>Pentapetalae</taxon>
        <taxon>rosids</taxon>
        <taxon>Vitales</taxon>
        <taxon>Vitaceae</taxon>
        <taxon>Viteae</taxon>
        <taxon>Vitis</taxon>
    </lineage>
</organism>
<dbReference type="InterPro" id="IPR013103">
    <property type="entry name" value="RVT_2"/>
</dbReference>
<dbReference type="InterPro" id="IPR043502">
    <property type="entry name" value="DNA/RNA_pol_sf"/>
</dbReference>
<sequence>MGMEGCYKRRESALEKDKIWEIVERPKGKNIVDCKWIFTLKYKVDESLERHKTRLVAQGYTQTYGYDVKNAFLHGDLDEEIYMNIPSGFEGNIGNKVCKLKKALYGPKESPRAWFGRFAKVMKESRYKQNQGDHTLFIKHSAVGGVIAFLVYIDDIIVTRNDEREKQEVKQRLTTEFEIKELGKLKYFIGIEVAYSIQGIFISNKSNHEKGILFKKNNALALQAYIDADYASSLVDRRSTIGYCTFFGGSEHPFTDLTQTSNKHEFQRSGSSQTDVYSSLPQISWLVQVNGNIWKQKDDDESGPTEGYYKLEAKSEVLLLEVQLLRVQASIFMGHLFSLYYESGHRHGDLLLCFHFFVALHRHVYKDSDDSHQHGAPLLSSGGLRL</sequence>
<evidence type="ECO:0000259" key="1">
    <source>
        <dbReference type="Pfam" id="PF07727"/>
    </source>
</evidence>
<dbReference type="PANTHER" id="PTHR43383:SF2">
    <property type="entry name" value="AMIDOHYDROLASE 2 FAMILY PROTEIN"/>
    <property type="match status" value="1"/>
</dbReference>
<dbReference type="AlphaFoldDB" id="A0A438HQ22"/>
<evidence type="ECO:0000313" key="3">
    <source>
        <dbReference type="Proteomes" id="UP000288805"/>
    </source>
</evidence>
<reference evidence="2 3" key="1">
    <citation type="journal article" date="2018" name="PLoS Genet.">
        <title>Population sequencing reveals clonal diversity and ancestral inbreeding in the grapevine cultivar Chardonnay.</title>
        <authorList>
            <person name="Roach M.J."/>
            <person name="Johnson D.L."/>
            <person name="Bohlmann J."/>
            <person name="van Vuuren H.J."/>
            <person name="Jones S.J."/>
            <person name="Pretorius I.S."/>
            <person name="Schmidt S.A."/>
            <person name="Borneman A.R."/>
        </authorList>
    </citation>
    <scope>NUCLEOTIDE SEQUENCE [LARGE SCALE GENOMIC DNA]</scope>
    <source>
        <strain evidence="3">cv. Chardonnay</strain>
        <tissue evidence="2">Leaf</tissue>
    </source>
</reference>
<accession>A0A438HQ22</accession>